<feature type="domain" description="Glycoside hydrolase family 3 N-terminal" evidence="3">
    <location>
        <begin position="47"/>
        <end position="149"/>
    </location>
</feature>
<dbReference type="InterPro" id="IPR051915">
    <property type="entry name" value="Cellulose_Degrad_GH3"/>
</dbReference>
<dbReference type="Gene3D" id="3.20.20.300">
    <property type="entry name" value="Glycoside hydrolase, family 3, N-terminal domain"/>
    <property type="match status" value="1"/>
</dbReference>
<dbReference type="PANTHER" id="PTHR30620">
    <property type="entry name" value="PERIPLASMIC BETA-GLUCOSIDASE-RELATED"/>
    <property type="match status" value="1"/>
</dbReference>
<dbReference type="EMBL" id="JBCNJP010000334">
    <property type="protein sequence ID" value="KAK9050702.1"/>
    <property type="molecule type" value="Genomic_DNA"/>
</dbReference>
<dbReference type="Pfam" id="PF00933">
    <property type="entry name" value="Glyco_hydro_3"/>
    <property type="match status" value="1"/>
</dbReference>
<dbReference type="AlphaFoldDB" id="A0AAP0CAX8"/>
<dbReference type="InterPro" id="IPR017853">
    <property type="entry name" value="GH"/>
</dbReference>
<dbReference type="InterPro" id="IPR036962">
    <property type="entry name" value="Glyco_hydro_3_N_sf"/>
</dbReference>
<accession>A0AAP0CAX8</accession>
<evidence type="ECO:0000313" key="5">
    <source>
        <dbReference type="Proteomes" id="UP001408789"/>
    </source>
</evidence>
<dbReference type="PANTHER" id="PTHR30620:SF35">
    <property type="entry name" value="GLYCOSYL HYDROLASE FAMILY PROTEIN"/>
    <property type="match status" value="1"/>
</dbReference>
<name>A0AAP0CAX8_9ASTR</name>
<sequence length="220" mass="24114">MSCDRLCLGIVVLLCWLAGAAVADDVLYKDPNQPVAARVKDLLGRMTMEERIGQMVQIERISVTLDVMRHCFIGSLLSGGGSVPNPHATVVDWINMVNEFQNKSLSMRLGIPMIYGIDVVHGHINVINATIFTHNVGLGAIHGSQVAKTPIQVTDDQEVYLNNQAETERSHVYAVAMVVCSRDGAAKNKAKRNGLDIADNIHRTEQNKSMRRGLESLPVT</sequence>
<dbReference type="GO" id="GO:0009251">
    <property type="term" value="P:glucan catabolic process"/>
    <property type="evidence" value="ECO:0007669"/>
    <property type="project" value="TreeGrafter"/>
</dbReference>
<dbReference type="SUPFAM" id="SSF51445">
    <property type="entry name" value="(Trans)glycosidases"/>
    <property type="match status" value="1"/>
</dbReference>
<keyword evidence="2" id="KW-0732">Signal</keyword>
<evidence type="ECO:0000259" key="3">
    <source>
        <dbReference type="Pfam" id="PF00933"/>
    </source>
</evidence>
<protein>
    <recommendedName>
        <fullName evidence="3">Glycoside hydrolase family 3 N-terminal domain-containing protein</fullName>
    </recommendedName>
</protein>
<feature type="chain" id="PRO_5042881876" description="Glycoside hydrolase family 3 N-terminal domain-containing protein" evidence="2">
    <location>
        <begin position="24"/>
        <end position="220"/>
    </location>
</feature>
<dbReference type="InterPro" id="IPR001764">
    <property type="entry name" value="Glyco_hydro_3_N"/>
</dbReference>
<comment type="caution">
    <text evidence="4">The sequence shown here is derived from an EMBL/GenBank/DDBJ whole genome shotgun (WGS) entry which is preliminary data.</text>
</comment>
<reference evidence="4 5" key="1">
    <citation type="submission" date="2024-04" db="EMBL/GenBank/DDBJ databases">
        <title>The reference genome of an endangered Asteraceae, Deinandra increscens subsp. villosa, native to the Central Coast of California.</title>
        <authorList>
            <person name="Guilliams M."/>
            <person name="Hasenstab-Lehman K."/>
            <person name="Meyer R."/>
            <person name="Mcevoy S."/>
        </authorList>
    </citation>
    <scope>NUCLEOTIDE SEQUENCE [LARGE SCALE GENOMIC DNA]</scope>
    <source>
        <tissue evidence="4">Leaf</tissue>
    </source>
</reference>
<evidence type="ECO:0000256" key="2">
    <source>
        <dbReference type="SAM" id="SignalP"/>
    </source>
</evidence>
<evidence type="ECO:0000256" key="1">
    <source>
        <dbReference type="ARBA" id="ARBA00022801"/>
    </source>
</evidence>
<dbReference type="Proteomes" id="UP001408789">
    <property type="component" value="Unassembled WGS sequence"/>
</dbReference>
<keyword evidence="1" id="KW-0378">Hydrolase</keyword>
<feature type="signal peptide" evidence="2">
    <location>
        <begin position="1"/>
        <end position="23"/>
    </location>
</feature>
<keyword evidence="5" id="KW-1185">Reference proteome</keyword>
<gene>
    <name evidence="4" type="ORF">SSX86_030328</name>
</gene>
<evidence type="ECO:0000313" key="4">
    <source>
        <dbReference type="EMBL" id="KAK9050702.1"/>
    </source>
</evidence>
<proteinExistence type="predicted"/>
<dbReference type="GO" id="GO:0008422">
    <property type="term" value="F:beta-glucosidase activity"/>
    <property type="evidence" value="ECO:0007669"/>
    <property type="project" value="TreeGrafter"/>
</dbReference>
<organism evidence="4 5">
    <name type="scientific">Deinandra increscens subsp. villosa</name>
    <dbReference type="NCBI Taxonomy" id="3103831"/>
    <lineage>
        <taxon>Eukaryota</taxon>
        <taxon>Viridiplantae</taxon>
        <taxon>Streptophyta</taxon>
        <taxon>Embryophyta</taxon>
        <taxon>Tracheophyta</taxon>
        <taxon>Spermatophyta</taxon>
        <taxon>Magnoliopsida</taxon>
        <taxon>eudicotyledons</taxon>
        <taxon>Gunneridae</taxon>
        <taxon>Pentapetalae</taxon>
        <taxon>asterids</taxon>
        <taxon>campanulids</taxon>
        <taxon>Asterales</taxon>
        <taxon>Asteraceae</taxon>
        <taxon>Asteroideae</taxon>
        <taxon>Heliantheae alliance</taxon>
        <taxon>Madieae</taxon>
        <taxon>Madiinae</taxon>
        <taxon>Deinandra</taxon>
    </lineage>
</organism>